<keyword evidence="1" id="KW-1015">Disulfide bond</keyword>
<evidence type="ECO:0000313" key="3">
    <source>
        <dbReference type="EnsemblMetazoa" id="CLYHEMP014982.1"/>
    </source>
</evidence>
<dbReference type="OrthoDB" id="6036239at2759"/>
<dbReference type="Proteomes" id="UP000594262">
    <property type="component" value="Unplaced"/>
</dbReference>
<accession>A0A7M5WY73</accession>
<feature type="disulfide bond" evidence="1">
    <location>
        <begin position="187"/>
        <end position="196"/>
    </location>
</feature>
<feature type="disulfide bond" evidence="1">
    <location>
        <begin position="167"/>
        <end position="184"/>
    </location>
</feature>
<organism evidence="3 4">
    <name type="scientific">Clytia hemisphaerica</name>
    <dbReference type="NCBI Taxonomy" id="252671"/>
    <lineage>
        <taxon>Eukaryota</taxon>
        <taxon>Metazoa</taxon>
        <taxon>Cnidaria</taxon>
        <taxon>Hydrozoa</taxon>
        <taxon>Hydroidolina</taxon>
        <taxon>Leptothecata</taxon>
        <taxon>Obeliida</taxon>
        <taxon>Clytiidae</taxon>
        <taxon>Clytia</taxon>
    </lineage>
</organism>
<proteinExistence type="predicted"/>
<dbReference type="PROSITE" id="PS50026">
    <property type="entry name" value="EGF_3"/>
    <property type="match status" value="1"/>
</dbReference>
<name>A0A7M5WY73_9CNID</name>
<dbReference type="EnsemblMetazoa" id="CLYHEMT014982.1">
    <property type="protein sequence ID" value="CLYHEMP014982.1"/>
    <property type="gene ID" value="CLYHEMG014982"/>
</dbReference>
<protein>
    <recommendedName>
        <fullName evidence="2">EGF-like domain-containing protein</fullName>
    </recommendedName>
</protein>
<keyword evidence="1" id="KW-0245">EGF-like domain</keyword>
<reference evidence="3" key="1">
    <citation type="submission" date="2021-01" db="UniProtKB">
        <authorList>
            <consortium name="EnsemblMetazoa"/>
        </authorList>
    </citation>
    <scope>IDENTIFICATION</scope>
</reference>
<sequence length="411" mass="47405">SASPLLWLFCRACFSTQFNLHIYKIIQIKLDFQILEILMALKIVSIIPGMCLLIVFVRSSELSWGGVQTKKIQNVTITFEQFKFVGQNRFMGFHTKFKGVTRSECAEACSTNTKGCWTWIWNAQNGNCFIAKSTFFADDAESALHFFMPAYFLYERISPCNQNVLLCEHGSQCVPNHESKTYKCVNCLSPYDGKHCNESNTETQSPSLHQDILLGQNQSCLALHLNFGVKNGTFWIHPWKDERKIKVYCSDKGHTQVSHIRENSTTSDLTELHIRDFQNGLDLHSMGNYRAMTSFLVTLEQVIKYDFFYFSLNAGNKTYDFHIEDNSVQKCYKHLGYYLGLTREPGTRPDCLFIQTFDRNATIPQWPTSDVSPEERLYKDLILTDHNQRITFVNGRMECFGEPCSFQISVR</sequence>
<dbReference type="InterPro" id="IPR000742">
    <property type="entry name" value="EGF"/>
</dbReference>
<evidence type="ECO:0000256" key="1">
    <source>
        <dbReference type="PROSITE-ProRule" id="PRU00076"/>
    </source>
</evidence>
<comment type="caution">
    <text evidence="1">Lacks conserved residue(s) required for the propagation of feature annotation.</text>
</comment>
<feature type="domain" description="EGF-like" evidence="2">
    <location>
        <begin position="156"/>
        <end position="197"/>
    </location>
</feature>
<dbReference type="AlphaFoldDB" id="A0A7M5WY73"/>
<evidence type="ECO:0000259" key="2">
    <source>
        <dbReference type="PROSITE" id="PS50026"/>
    </source>
</evidence>
<keyword evidence="4" id="KW-1185">Reference proteome</keyword>
<evidence type="ECO:0000313" key="4">
    <source>
        <dbReference type="Proteomes" id="UP000594262"/>
    </source>
</evidence>